<accession>A0A5C2RPX9</accession>
<evidence type="ECO:0000313" key="4">
    <source>
        <dbReference type="EMBL" id="RPD53384.1"/>
    </source>
</evidence>
<feature type="transmembrane region" description="Helical" evidence="2">
    <location>
        <begin position="418"/>
        <end position="439"/>
    </location>
</feature>
<feature type="domain" description="DUF6533" evidence="3">
    <location>
        <begin position="313"/>
        <end position="356"/>
    </location>
</feature>
<feature type="transmembrane region" description="Helical" evidence="2">
    <location>
        <begin position="459"/>
        <end position="479"/>
    </location>
</feature>
<keyword evidence="2" id="KW-1133">Transmembrane helix</keyword>
<dbReference type="Proteomes" id="UP000313359">
    <property type="component" value="Unassembled WGS sequence"/>
</dbReference>
<dbReference type="OrthoDB" id="3193253at2759"/>
<feature type="transmembrane region" description="Helical" evidence="2">
    <location>
        <begin position="388"/>
        <end position="406"/>
    </location>
</feature>
<feature type="transmembrane region" description="Helical" evidence="2">
    <location>
        <begin position="15"/>
        <end position="34"/>
    </location>
</feature>
<reference evidence="4" key="1">
    <citation type="journal article" date="2018" name="Genome Biol. Evol.">
        <title>Genomics and development of Lentinus tigrinus, a white-rot wood-decaying mushroom with dimorphic fruiting bodies.</title>
        <authorList>
            <person name="Wu B."/>
            <person name="Xu Z."/>
            <person name="Knudson A."/>
            <person name="Carlson A."/>
            <person name="Chen N."/>
            <person name="Kovaka S."/>
            <person name="LaButti K."/>
            <person name="Lipzen A."/>
            <person name="Pennachio C."/>
            <person name="Riley R."/>
            <person name="Schakwitz W."/>
            <person name="Umezawa K."/>
            <person name="Ohm R.A."/>
            <person name="Grigoriev I.V."/>
            <person name="Nagy L.G."/>
            <person name="Gibbons J."/>
            <person name="Hibbett D."/>
        </authorList>
    </citation>
    <scope>NUCLEOTIDE SEQUENCE [LARGE SCALE GENOMIC DNA]</scope>
    <source>
        <strain evidence="4">ALCF2SS1-6</strain>
    </source>
</reference>
<keyword evidence="2" id="KW-0812">Transmembrane</keyword>
<feature type="transmembrane region" description="Helical" evidence="2">
    <location>
        <begin position="178"/>
        <end position="199"/>
    </location>
</feature>
<dbReference type="AlphaFoldDB" id="A0A5C2RPX9"/>
<feature type="transmembrane region" description="Helical" evidence="2">
    <location>
        <begin position="537"/>
        <end position="554"/>
    </location>
</feature>
<feature type="transmembrane region" description="Helical" evidence="2">
    <location>
        <begin position="311"/>
        <end position="328"/>
    </location>
</feature>
<evidence type="ECO:0000256" key="2">
    <source>
        <dbReference type="SAM" id="Phobius"/>
    </source>
</evidence>
<feature type="transmembrane region" description="Helical" evidence="2">
    <location>
        <begin position="206"/>
        <end position="225"/>
    </location>
</feature>
<dbReference type="EMBL" id="ML122323">
    <property type="protein sequence ID" value="RPD53384.1"/>
    <property type="molecule type" value="Genomic_DNA"/>
</dbReference>
<evidence type="ECO:0000313" key="5">
    <source>
        <dbReference type="Proteomes" id="UP000313359"/>
    </source>
</evidence>
<name>A0A5C2RPX9_9APHY</name>
<keyword evidence="5" id="KW-1185">Reference proteome</keyword>
<protein>
    <recommendedName>
        <fullName evidence="3">DUF6533 domain-containing protein</fullName>
    </recommendedName>
</protein>
<dbReference type="InterPro" id="IPR045340">
    <property type="entry name" value="DUF6533"/>
</dbReference>
<feature type="domain" description="DUF6533" evidence="3">
    <location>
        <begin position="19"/>
        <end position="62"/>
    </location>
</feature>
<feature type="transmembrane region" description="Helical" evidence="2">
    <location>
        <begin position="124"/>
        <end position="146"/>
    </location>
</feature>
<feature type="transmembrane region" description="Helical" evidence="2">
    <location>
        <begin position="55"/>
        <end position="74"/>
    </location>
</feature>
<dbReference type="Pfam" id="PF20151">
    <property type="entry name" value="DUF6533"/>
    <property type="match status" value="2"/>
</dbReference>
<feature type="transmembrane region" description="Helical" evidence="2">
    <location>
        <begin position="94"/>
        <end position="112"/>
    </location>
</feature>
<keyword evidence="2" id="KW-0472">Membrane</keyword>
<gene>
    <name evidence="4" type="ORF">L227DRAFT_617052</name>
</gene>
<feature type="region of interest" description="Disordered" evidence="1">
    <location>
        <begin position="605"/>
        <end position="647"/>
    </location>
</feature>
<evidence type="ECO:0000256" key="1">
    <source>
        <dbReference type="SAM" id="MobiDB-lite"/>
    </source>
</evidence>
<feature type="transmembrane region" description="Helical" evidence="2">
    <location>
        <begin position="499"/>
        <end position="517"/>
    </location>
</feature>
<sequence>MPALVANSTHALRDVNYGIFIPISFVAWDYMLTFDREISLFWVGRRKSAAFLFFVNRYTALLFNFVIFAGFFVSTNQVTPMGTPTAGFSSKCKFARALAGVSYFPFIPWAVFSAMRAYALSQRLLISVLICLLSFVPPAVHFGIFLRGNAGVFIPVSQCSGTACVNFRTTPPLQAADIPPVLTVSRAAMLADFLLILVAHMTFSNILLWNGTLYFIFLLALNTIFDEHDFDNTNMMYRPLLKSNRGSHISYFLLDLQEANQRQMMIGSFRLSSDNPDYDDGPIFFAGERASFGSIIVPAEDSREEVRRKDVGYGMFIPITFVAWDYILTLDREIRLFWAGPRRSKASILFFANRYFNVVFNLVIFMGFFVSPARGGAGYAEYTPNCKFVRAIAGISYFAFVPWAIFSGLRAYALSQRLFLSILICSLSLMPSVVHFSLYLGGNAGAFIPVQECSDILTVSRALSILADLLLVIITVCSLGRRPLQERLAGVKHHSLSSIIMWNGTLYFLILLVLNVVDLSLSLTTIFNKHDPDNASLTVFAAPVTAVLTSRFLLDLQEAERRQMRLSPEDAKRLSPEVHSHEDRSLFSSEEVATFGTIIFASDDDAEEYAGAEERSEGTDRSRGTADDMSLIGHNPSTPPAGQLDEDKVACARRLSST</sequence>
<proteinExistence type="predicted"/>
<feature type="transmembrane region" description="Helical" evidence="2">
    <location>
        <begin position="348"/>
        <end position="368"/>
    </location>
</feature>
<feature type="compositionally biased region" description="Basic and acidic residues" evidence="1">
    <location>
        <begin position="612"/>
        <end position="626"/>
    </location>
</feature>
<organism evidence="4 5">
    <name type="scientific">Lentinus tigrinus ALCF2SS1-6</name>
    <dbReference type="NCBI Taxonomy" id="1328759"/>
    <lineage>
        <taxon>Eukaryota</taxon>
        <taxon>Fungi</taxon>
        <taxon>Dikarya</taxon>
        <taxon>Basidiomycota</taxon>
        <taxon>Agaricomycotina</taxon>
        <taxon>Agaricomycetes</taxon>
        <taxon>Polyporales</taxon>
        <taxon>Polyporaceae</taxon>
        <taxon>Lentinus</taxon>
    </lineage>
</organism>
<evidence type="ECO:0000259" key="3">
    <source>
        <dbReference type="Pfam" id="PF20151"/>
    </source>
</evidence>